<dbReference type="AlphaFoldDB" id="A0A858RAM8"/>
<organism evidence="1 2">
    <name type="scientific">Aerophototrophica crusticola</name>
    <dbReference type="NCBI Taxonomy" id="1709002"/>
    <lineage>
        <taxon>Bacteria</taxon>
        <taxon>Pseudomonadati</taxon>
        <taxon>Pseudomonadota</taxon>
        <taxon>Alphaproteobacteria</taxon>
        <taxon>Rhodospirillales</taxon>
        <taxon>Rhodospirillaceae</taxon>
        <taxon>Aerophototrophica</taxon>
    </lineage>
</organism>
<sequence length="173" mass="17970">MTKLLFWAQPLSGAEEPPLLAMAGALAGAGFAVTLAWGGVGLPDIPGVAVAPLPPAVGDGAGLVCRPDTLEPVDNAWKKRRAAATLAVLAGQAPSVILLDRFPRGHRAFRFDLRPFLHIAARRDPAPLVASWLPPGMAAVDDPALEAELGGLVTLRLSGELGEVAGRIRRDAP</sequence>
<evidence type="ECO:0000313" key="2">
    <source>
        <dbReference type="Proteomes" id="UP000501891"/>
    </source>
</evidence>
<protein>
    <recommendedName>
        <fullName evidence="3">Glycosyl transferase</fullName>
    </recommendedName>
</protein>
<keyword evidence="2" id="KW-1185">Reference proteome</keyword>
<evidence type="ECO:0000313" key="1">
    <source>
        <dbReference type="EMBL" id="QJE74407.1"/>
    </source>
</evidence>
<dbReference type="EMBL" id="CP051775">
    <property type="protein sequence ID" value="QJE74407.1"/>
    <property type="molecule type" value="Genomic_DNA"/>
</dbReference>
<gene>
    <name evidence="1" type="ORF">HHL28_16195</name>
</gene>
<proteinExistence type="predicted"/>
<name>A0A858RAM8_9PROT</name>
<evidence type="ECO:0008006" key="3">
    <source>
        <dbReference type="Google" id="ProtNLM"/>
    </source>
</evidence>
<dbReference type="KEGG" id="acru:HHL28_16195"/>
<reference evidence="1" key="1">
    <citation type="submission" date="2020-04" db="EMBL/GenBank/DDBJ databases">
        <title>A desert anoxygenic phototrophic bacterium fixes CO2 using RubisCO under aerobic conditions.</title>
        <authorList>
            <person name="Tang K."/>
        </authorList>
    </citation>
    <scope>NUCLEOTIDE SEQUENCE [LARGE SCALE GENOMIC DNA]</scope>
    <source>
        <strain evidence="1">MIMtkB3</strain>
    </source>
</reference>
<dbReference type="Proteomes" id="UP000501891">
    <property type="component" value="Chromosome"/>
</dbReference>
<accession>A0A858RAM8</accession>